<dbReference type="Pfam" id="PF00278">
    <property type="entry name" value="Orn_DAP_Arg_deC"/>
    <property type="match status" value="1"/>
</dbReference>
<dbReference type="EMBL" id="VOGC01000007">
    <property type="protein sequence ID" value="MQN02121.1"/>
    <property type="molecule type" value="Genomic_DNA"/>
</dbReference>
<evidence type="ECO:0000256" key="2">
    <source>
        <dbReference type="ARBA" id="ARBA00022898"/>
    </source>
</evidence>
<dbReference type="InterPro" id="IPR009006">
    <property type="entry name" value="Ala_racemase/Decarboxylase_C"/>
</dbReference>
<evidence type="ECO:0000313" key="6">
    <source>
        <dbReference type="Proteomes" id="UP000460257"/>
    </source>
</evidence>
<dbReference type="AlphaFoldDB" id="A0A6N7J2D2"/>
<organism evidence="5 6">
    <name type="scientific">Candidatus Weimeria bifida</name>
    <dbReference type="NCBI Taxonomy" id="2599074"/>
    <lineage>
        <taxon>Bacteria</taxon>
        <taxon>Bacillati</taxon>
        <taxon>Bacillota</taxon>
        <taxon>Clostridia</taxon>
        <taxon>Lachnospirales</taxon>
        <taxon>Lachnospiraceae</taxon>
        <taxon>Candidatus Weimeria</taxon>
    </lineage>
</organism>
<dbReference type="InterPro" id="IPR022644">
    <property type="entry name" value="De-COase2_N"/>
</dbReference>
<dbReference type="InterPro" id="IPR022643">
    <property type="entry name" value="De-COase2_C"/>
</dbReference>
<dbReference type="PANTHER" id="PTHR43727:SF2">
    <property type="entry name" value="GROUP IV DECARBOXYLASE"/>
    <property type="match status" value="1"/>
</dbReference>
<dbReference type="GO" id="GO:0008836">
    <property type="term" value="F:diaminopimelate decarboxylase activity"/>
    <property type="evidence" value="ECO:0007669"/>
    <property type="project" value="TreeGrafter"/>
</dbReference>
<comment type="caution">
    <text evidence="5">The sequence shown here is derived from an EMBL/GenBank/DDBJ whole genome shotgun (WGS) entry which is preliminary data.</text>
</comment>
<accession>A0A6N7J2D2</accession>
<sequence length="399" mass="45820">MSGNFLTEAFCRYKSPCYVFDSDALLRRVAFFKEIFPEKVNINYCMKANPFLIEASLEFTDRIEVCSFGEFLITKALGIPAEKLLISGVLKKEEDVEEIVDHCREKAIYTAESISQLEELERTARKYDICLNVYLRLTSGNQFGMDEEVIIDALNNINAYGHLRFYGIHYFSGTQKHKLRIHEREIKKLDDFISDLEEKTGQKVSHLEYGSGFGVPYFIDQKEDATSEEYLRDFSSLLENMRYSGEISIEMGRALAFDCGYYLTTIRDIKTNRGRTYAIADGGIHQINYDGQLRGMYTPYLELIRDGNIYSIDSEGEFHYTICGSLCTANDIMVADLKSQKLNTGDTIVFKRAGAYSLYEGMQLFLSHELPAVALYSRKEGLRLAREMQETFMLNTVRK</sequence>
<name>A0A6N7J2D2_9FIRM</name>
<dbReference type="PANTHER" id="PTHR43727">
    <property type="entry name" value="DIAMINOPIMELATE DECARBOXYLASE"/>
    <property type="match status" value="1"/>
</dbReference>
<evidence type="ECO:0000259" key="4">
    <source>
        <dbReference type="Pfam" id="PF02784"/>
    </source>
</evidence>
<dbReference type="Pfam" id="PF02784">
    <property type="entry name" value="Orn_Arg_deC_N"/>
    <property type="match status" value="1"/>
</dbReference>
<evidence type="ECO:0000259" key="3">
    <source>
        <dbReference type="Pfam" id="PF00278"/>
    </source>
</evidence>
<evidence type="ECO:0008006" key="7">
    <source>
        <dbReference type="Google" id="ProtNLM"/>
    </source>
</evidence>
<dbReference type="GO" id="GO:0009089">
    <property type="term" value="P:lysine biosynthetic process via diaminopimelate"/>
    <property type="evidence" value="ECO:0007669"/>
    <property type="project" value="TreeGrafter"/>
</dbReference>
<dbReference type="Gene3D" id="2.40.37.10">
    <property type="entry name" value="Lyase, Ornithine Decarboxylase, Chain A, domain 1"/>
    <property type="match status" value="1"/>
</dbReference>
<reference evidence="5" key="1">
    <citation type="journal article" date="2020" name="Appl. Environ. Microbiol.">
        <title>Medium-Chain Fatty Acid Synthesis by 'Candidatus Weimeria bifida' gen. nov., sp. nov., and 'Candidatus Pseudoramibacter fermentans' sp. nov.</title>
        <authorList>
            <person name="Scarborough M.J."/>
            <person name="Myers K.S."/>
            <person name="Donohue T.J."/>
            <person name="Noguera D.R."/>
        </authorList>
    </citation>
    <scope>NUCLEOTIDE SEQUENCE</scope>
    <source>
        <strain evidence="5">LCO1.1</strain>
    </source>
</reference>
<gene>
    <name evidence="5" type="ORF">FRC54_09525</name>
</gene>
<proteinExistence type="predicted"/>
<keyword evidence="6" id="KW-1185">Reference proteome</keyword>
<dbReference type="Gene3D" id="3.20.20.10">
    <property type="entry name" value="Alanine racemase"/>
    <property type="match status" value="1"/>
</dbReference>
<dbReference type="SUPFAM" id="SSF51419">
    <property type="entry name" value="PLP-binding barrel"/>
    <property type="match status" value="1"/>
</dbReference>
<evidence type="ECO:0000313" key="5">
    <source>
        <dbReference type="EMBL" id="MQN02121.1"/>
    </source>
</evidence>
<dbReference type="Proteomes" id="UP000460257">
    <property type="component" value="Unassembled WGS sequence"/>
</dbReference>
<evidence type="ECO:0000256" key="1">
    <source>
        <dbReference type="ARBA" id="ARBA00001933"/>
    </source>
</evidence>
<keyword evidence="2" id="KW-0663">Pyridoxal phosphate</keyword>
<comment type="cofactor">
    <cofactor evidence="1">
        <name>pyridoxal 5'-phosphate</name>
        <dbReference type="ChEBI" id="CHEBI:597326"/>
    </cofactor>
</comment>
<dbReference type="InterPro" id="IPR029066">
    <property type="entry name" value="PLP-binding_barrel"/>
</dbReference>
<dbReference type="SUPFAM" id="SSF50621">
    <property type="entry name" value="Alanine racemase C-terminal domain-like"/>
    <property type="match status" value="1"/>
</dbReference>
<protein>
    <recommendedName>
        <fullName evidence="7">Diaminopimelate decarboxylase</fullName>
    </recommendedName>
</protein>
<feature type="domain" description="Orn/DAP/Arg decarboxylase 2 C-terminal" evidence="3">
    <location>
        <begin position="18"/>
        <end position="354"/>
    </location>
</feature>
<feature type="domain" description="Orn/DAP/Arg decarboxylase 2 N-terminal" evidence="4">
    <location>
        <begin position="25"/>
        <end position="256"/>
    </location>
</feature>